<evidence type="ECO:0000256" key="12">
    <source>
        <dbReference type="ARBA" id="ARBA00070128"/>
    </source>
</evidence>
<dbReference type="GO" id="GO:0005524">
    <property type="term" value="F:ATP binding"/>
    <property type="evidence" value="ECO:0007669"/>
    <property type="project" value="UniProtKB-UniRule"/>
</dbReference>
<dbReference type="InterPro" id="IPR047112">
    <property type="entry name" value="RecG/Mfd"/>
</dbReference>
<keyword evidence="2 13" id="KW-0963">Cytoplasm</keyword>
<evidence type="ECO:0000256" key="6">
    <source>
        <dbReference type="ARBA" id="ARBA00022806"/>
    </source>
</evidence>
<dbReference type="GO" id="GO:0005737">
    <property type="term" value="C:cytoplasm"/>
    <property type="evidence" value="ECO:0007669"/>
    <property type="project" value="UniProtKB-SubCell"/>
</dbReference>
<dbReference type="InterPro" id="IPR001650">
    <property type="entry name" value="Helicase_C-like"/>
</dbReference>
<dbReference type="SUPFAM" id="SSF143517">
    <property type="entry name" value="TRCF domain-like"/>
    <property type="match status" value="1"/>
</dbReference>
<dbReference type="InterPro" id="IPR004576">
    <property type="entry name" value="Mfd"/>
</dbReference>
<dbReference type="FunFam" id="3.40.50.300:FF:000546">
    <property type="entry name" value="Transcription-repair-coupling factor"/>
    <property type="match status" value="1"/>
</dbReference>
<keyword evidence="5 13" id="KW-0378">Hydrolase</keyword>
<proteinExistence type="inferred from homology"/>
<dbReference type="GO" id="GO:0003678">
    <property type="term" value="F:DNA helicase activity"/>
    <property type="evidence" value="ECO:0007669"/>
    <property type="project" value="TreeGrafter"/>
</dbReference>
<dbReference type="PROSITE" id="PS51194">
    <property type="entry name" value="HELICASE_CTER"/>
    <property type="match status" value="1"/>
</dbReference>
<dbReference type="InterPro" id="IPR027417">
    <property type="entry name" value="P-loop_NTPase"/>
</dbReference>
<dbReference type="GO" id="GO:0003684">
    <property type="term" value="F:damaged DNA binding"/>
    <property type="evidence" value="ECO:0007669"/>
    <property type="project" value="InterPro"/>
</dbReference>
<evidence type="ECO:0000256" key="1">
    <source>
        <dbReference type="ARBA" id="ARBA00004496"/>
    </source>
</evidence>
<dbReference type="SUPFAM" id="SSF141259">
    <property type="entry name" value="CarD-like"/>
    <property type="match status" value="1"/>
</dbReference>
<comment type="subcellular location">
    <subcellularLocation>
        <location evidence="1 13">Cytoplasm</location>
    </subcellularLocation>
</comment>
<dbReference type="Gene3D" id="3.40.50.300">
    <property type="entry name" value="P-loop containing nucleotide triphosphate hydrolases"/>
    <property type="match status" value="2"/>
</dbReference>
<dbReference type="InterPro" id="IPR014001">
    <property type="entry name" value="Helicase_ATP-bd"/>
</dbReference>
<sequence>MGFILYTARKSVPFPPLVVVPEDRGEELYTQLAAFQPTVFIPPWDSDPSSGVPPSSQVLRKRMTGLYQLLETSPVVVTTLRGLAQRVISPEDFVENILILVKDMTVDREALAHNLVRLGYQRVDQVEEEGGFSIRGYVIDLFPINIEMPVRIELWGDEIESIRAFHPATQTSLYDLNKVLILPSREMAGEKRVTLTNILKDRPVVLVHPEEVEMELENLLLEEEDFSPPQEIQAFLEKAPVLKVNSLYEEGITLPVEGYPLALTRTKGSTRISQGMEWIKARLRQGTTVYVSHLFGESERMKTLFQEYQLSPVPLEKFEERETGLYLFPSQLTRGFFWLQIQTAIITRQELLGSRKRKRKAKVKKRGDVLTTLRELSPGDYVVHLEQGIGRYVGLKTLEVEGIKHEFMIIEYAQGDQLLVPVTKLHLVQKYRGAQAIPPALDRLGGTTWRKTQARVKKAIQDYAQELLRLEAERRLTPGYSFSPDTPEQREFEEEFSFEETPDQEKATQEIKADMEAPHPMDRLLCGDVGYGKTEVAMRAAFKAVMDGKQVAMLVPTTILAEQHYETFTQRFKNHPVNIGVLSRFKTRKEQQEILDRLTKGGVDIVIGTHRLLSKDVKFQDLGLVIIDEEHRFGVRQKDKMKKLKKGVDVLYLSATPIPRTLHLALSGIRQMSIMETPPQGRKPVKTYISRWSPSILKRAVLREVLRGGRVFVVQPRVEGLEKLAETVKRLVPRARVAMAHGQMKEKELEEVMYHFMKGKIDVLVSTPIVESGLDVPMANTLVVKEAHQLGLSQLYQLRGRVGRDREMGYAYFLIPGREALTANGERRLQALREFAQLGSGLKLALRDMEIRGVGNLLGTQQWGHVSQVGFTLYCQMLEETVQKLQGKEVKHEKEPQLELAQEALLPPEYVGNEKVKISLYKRIAQAQEEDELVVLESEVRDRFGPLPPSARRLFALARIKLLVKDLGGEKLIKSPKGLFLYLTPSTPLTRNILSPLAKKGFIKLQGEYLLRLMVDSQDLEALEKLLKEMRESVSFEQTIKEEGVKV</sequence>
<dbReference type="Pfam" id="PF00270">
    <property type="entry name" value="DEAD"/>
    <property type="match status" value="1"/>
</dbReference>
<keyword evidence="3 13" id="KW-0547">Nucleotide-binding</keyword>
<dbReference type="GO" id="GO:0000716">
    <property type="term" value="P:transcription-coupled nucleotide-excision repair, DNA damage recognition"/>
    <property type="evidence" value="ECO:0007669"/>
    <property type="project" value="UniProtKB-UniRule"/>
</dbReference>
<dbReference type="SMART" id="SM00487">
    <property type="entry name" value="DEXDc"/>
    <property type="match status" value="1"/>
</dbReference>
<evidence type="ECO:0000256" key="7">
    <source>
        <dbReference type="ARBA" id="ARBA00022840"/>
    </source>
</evidence>
<keyword evidence="6" id="KW-0347">Helicase</keyword>
<keyword evidence="9 13" id="KW-0234">DNA repair</keyword>
<feature type="domain" description="Helicase C-terminal" evidence="15">
    <location>
        <begin position="696"/>
        <end position="850"/>
    </location>
</feature>
<dbReference type="InterPro" id="IPR011545">
    <property type="entry name" value="DEAD/DEAH_box_helicase_dom"/>
</dbReference>
<feature type="domain" description="Helicase ATP-binding" evidence="14">
    <location>
        <begin position="514"/>
        <end position="675"/>
    </location>
</feature>
<evidence type="ECO:0000256" key="10">
    <source>
        <dbReference type="ARBA" id="ARBA00061104"/>
    </source>
</evidence>
<keyword evidence="4 13" id="KW-0227">DNA damage</keyword>
<dbReference type="Proteomes" id="UP000885690">
    <property type="component" value="Unassembled WGS sequence"/>
</dbReference>
<dbReference type="InterPro" id="IPR003711">
    <property type="entry name" value="CarD-like/TRCF_RID"/>
</dbReference>
<gene>
    <name evidence="13 16" type="primary">mfd</name>
    <name evidence="16" type="ORF">ENF32_06360</name>
</gene>
<reference evidence="16" key="1">
    <citation type="journal article" date="2020" name="mSystems">
        <title>Genome- and Community-Level Interaction Insights into Carbon Utilization and Element Cycling Functions of Hydrothermarchaeota in Hydrothermal Sediment.</title>
        <authorList>
            <person name="Zhou Z."/>
            <person name="Liu Y."/>
            <person name="Xu W."/>
            <person name="Pan J."/>
            <person name="Luo Z.H."/>
            <person name="Li M."/>
        </authorList>
    </citation>
    <scope>NUCLEOTIDE SEQUENCE [LARGE SCALE GENOMIC DNA]</scope>
    <source>
        <strain evidence="16">HyVt-115</strain>
    </source>
</reference>
<evidence type="ECO:0000256" key="9">
    <source>
        <dbReference type="ARBA" id="ARBA00023204"/>
    </source>
</evidence>
<evidence type="ECO:0000256" key="4">
    <source>
        <dbReference type="ARBA" id="ARBA00022763"/>
    </source>
</evidence>
<dbReference type="InterPro" id="IPR036101">
    <property type="entry name" value="CarD-like/TRCF_RID_sf"/>
</dbReference>
<evidence type="ECO:0000256" key="2">
    <source>
        <dbReference type="ARBA" id="ARBA00022490"/>
    </source>
</evidence>
<dbReference type="SMART" id="SM00490">
    <property type="entry name" value="HELICc"/>
    <property type="match status" value="1"/>
</dbReference>
<dbReference type="AlphaFoldDB" id="A0A7C0Y949"/>
<dbReference type="SMART" id="SM01058">
    <property type="entry name" value="CarD_TRCF"/>
    <property type="match status" value="1"/>
</dbReference>
<evidence type="ECO:0000313" key="16">
    <source>
        <dbReference type="EMBL" id="HDD53669.1"/>
    </source>
</evidence>
<dbReference type="Gene3D" id="3.30.2060.10">
    <property type="entry name" value="Penicillin-binding protein 1b domain"/>
    <property type="match status" value="1"/>
</dbReference>
<dbReference type="Pfam" id="PF00271">
    <property type="entry name" value="Helicase_C"/>
    <property type="match status" value="1"/>
</dbReference>
<evidence type="ECO:0000259" key="14">
    <source>
        <dbReference type="PROSITE" id="PS51192"/>
    </source>
</evidence>
<dbReference type="Gene3D" id="3.90.1150.50">
    <property type="entry name" value="Transcription-repair-coupling factor, D7 domain"/>
    <property type="match status" value="1"/>
</dbReference>
<dbReference type="Gene3D" id="3.40.50.11180">
    <property type="match status" value="1"/>
</dbReference>
<dbReference type="PANTHER" id="PTHR47964">
    <property type="entry name" value="ATP-DEPENDENT DNA HELICASE HOMOLOG RECG, CHLOROPLASTIC"/>
    <property type="match status" value="1"/>
</dbReference>
<protein>
    <recommendedName>
        <fullName evidence="12 13">Transcription-repair-coupling factor</fullName>
        <shortName evidence="13">TRCF</shortName>
        <ecNumber evidence="13">3.6.4.-</ecNumber>
    </recommendedName>
</protein>
<comment type="similarity">
    <text evidence="11 13">In the C-terminal section; belongs to the helicase family. RecG subfamily.</text>
</comment>
<evidence type="ECO:0000256" key="3">
    <source>
        <dbReference type="ARBA" id="ARBA00022741"/>
    </source>
</evidence>
<dbReference type="Pfam" id="PF02559">
    <property type="entry name" value="CarD_TRCF_RID"/>
    <property type="match status" value="1"/>
</dbReference>
<dbReference type="NCBIfam" id="TIGR00580">
    <property type="entry name" value="mfd"/>
    <property type="match status" value="1"/>
</dbReference>
<evidence type="ECO:0000259" key="15">
    <source>
        <dbReference type="PROSITE" id="PS51194"/>
    </source>
</evidence>
<dbReference type="EMBL" id="DQWS01000235">
    <property type="protein sequence ID" value="HDD53669.1"/>
    <property type="molecule type" value="Genomic_DNA"/>
</dbReference>
<keyword evidence="7 13" id="KW-0067">ATP-binding</keyword>
<dbReference type="EC" id="3.6.4.-" evidence="13"/>
<comment type="caution">
    <text evidence="16">The sequence shown here is derived from an EMBL/GenBank/DDBJ whole genome shotgun (WGS) entry which is preliminary data.</text>
</comment>
<dbReference type="Pfam" id="PF03461">
    <property type="entry name" value="TRCF"/>
    <property type="match status" value="1"/>
</dbReference>
<accession>A0A7C0Y949</accession>
<dbReference type="Gene3D" id="2.40.10.170">
    <property type="match status" value="1"/>
</dbReference>
<dbReference type="PROSITE" id="PS51192">
    <property type="entry name" value="HELICASE_ATP_BIND_1"/>
    <property type="match status" value="1"/>
</dbReference>
<evidence type="ECO:0000256" key="11">
    <source>
        <dbReference type="ARBA" id="ARBA00061399"/>
    </source>
</evidence>
<dbReference type="HAMAP" id="MF_00969">
    <property type="entry name" value="TRCF"/>
    <property type="match status" value="1"/>
</dbReference>
<name>A0A7C0Y949_9BACT</name>
<dbReference type="Pfam" id="PF17757">
    <property type="entry name" value="UvrB_inter"/>
    <property type="match status" value="1"/>
</dbReference>
<dbReference type="PANTHER" id="PTHR47964:SF1">
    <property type="entry name" value="ATP-DEPENDENT DNA HELICASE HOMOLOG RECG, CHLOROPLASTIC"/>
    <property type="match status" value="1"/>
</dbReference>
<keyword evidence="8 13" id="KW-0238">DNA-binding</keyword>
<organism evidence="16">
    <name type="scientific">Thermosulfidibacter takaii</name>
    <dbReference type="NCBI Taxonomy" id="412593"/>
    <lineage>
        <taxon>Bacteria</taxon>
        <taxon>Pseudomonadati</taxon>
        <taxon>Thermosulfidibacterota</taxon>
        <taxon>Thermosulfidibacteria</taxon>
        <taxon>Thermosulfidibacterales</taxon>
        <taxon>Thermosulfidibacteraceae</taxon>
    </lineage>
</organism>
<comment type="function">
    <text evidence="13">Couples transcription and DNA repair by recognizing RNA polymerase (RNAP) stalled at DNA lesions. Mediates ATP-dependent release of RNAP and its truncated transcript from the DNA, and recruitment of nucleotide excision repair machinery to the damaged site.</text>
</comment>
<dbReference type="SUPFAM" id="SSF52540">
    <property type="entry name" value="P-loop containing nucleoside triphosphate hydrolases"/>
    <property type="match status" value="4"/>
</dbReference>
<dbReference type="SMART" id="SM00982">
    <property type="entry name" value="TRCF"/>
    <property type="match status" value="1"/>
</dbReference>
<comment type="similarity">
    <text evidence="10 13">In the N-terminal section; belongs to the UvrB family.</text>
</comment>
<dbReference type="CDD" id="cd17991">
    <property type="entry name" value="DEXHc_TRCF"/>
    <property type="match status" value="1"/>
</dbReference>
<evidence type="ECO:0000256" key="13">
    <source>
        <dbReference type="HAMAP-Rule" id="MF_00969"/>
    </source>
</evidence>
<dbReference type="GO" id="GO:0006355">
    <property type="term" value="P:regulation of DNA-templated transcription"/>
    <property type="evidence" value="ECO:0007669"/>
    <property type="project" value="UniProtKB-UniRule"/>
</dbReference>
<dbReference type="GO" id="GO:0016787">
    <property type="term" value="F:hydrolase activity"/>
    <property type="evidence" value="ECO:0007669"/>
    <property type="project" value="UniProtKB-KW"/>
</dbReference>
<dbReference type="InterPro" id="IPR041471">
    <property type="entry name" value="UvrB_inter"/>
</dbReference>
<dbReference type="InterPro" id="IPR005118">
    <property type="entry name" value="TRCF_C"/>
</dbReference>
<evidence type="ECO:0000256" key="5">
    <source>
        <dbReference type="ARBA" id="ARBA00022801"/>
    </source>
</evidence>
<dbReference type="InterPro" id="IPR037235">
    <property type="entry name" value="TRCF-like_C_D7"/>
</dbReference>
<evidence type="ECO:0000256" key="8">
    <source>
        <dbReference type="ARBA" id="ARBA00023125"/>
    </source>
</evidence>